<evidence type="ECO:0000256" key="7">
    <source>
        <dbReference type="SAM" id="MobiDB-lite"/>
    </source>
</evidence>
<dbReference type="AlphaFoldDB" id="A0A1Y2F5L0"/>
<dbReference type="GO" id="GO:0032259">
    <property type="term" value="P:methylation"/>
    <property type="evidence" value="ECO:0007669"/>
    <property type="project" value="UniProtKB-KW"/>
</dbReference>
<dbReference type="Pfam" id="PF05063">
    <property type="entry name" value="MT-A70"/>
    <property type="match status" value="1"/>
</dbReference>
<gene>
    <name evidence="8" type="ORF">LY90DRAFT_376544</name>
</gene>
<keyword evidence="9" id="KW-1185">Reference proteome</keyword>
<comment type="similarity">
    <text evidence="6">Belongs to the MT-A70-like family.</text>
</comment>
<dbReference type="GO" id="GO:0036396">
    <property type="term" value="C:RNA N6-methyladenosine methyltransferase complex"/>
    <property type="evidence" value="ECO:0007669"/>
    <property type="project" value="TreeGrafter"/>
</dbReference>
<dbReference type="OrthoDB" id="10262526at2759"/>
<keyword evidence="2" id="KW-0489">Methyltransferase</keyword>
<comment type="caution">
    <text evidence="8">The sequence shown here is derived from an EMBL/GenBank/DDBJ whole genome shotgun (WGS) entry which is preliminary data.</text>
</comment>
<dbReference type="GO" id="GO:0001734">
    <property type="term" value="F:mRNA m(6)A methyltransferase activity"/>
    <property type="evidence" value="ECO:0007669"/>
    <property type="project" value="UniProtKB-EC"/>
</dbReference>
<organism evidence="8 9">
    <name type="scientific">Neocallimastix californiae</name>
    <dbReference type="NCBI Taxonomy" id="1754190"/>
    <lineage>
        <taxon>Eukaryota</taxon>
        <taxon>Fungi</taxon>
        <taxon>Fungi incertae sedis</taxon>
        <taxon>Chytridiomycota</taxon>
        <taxon>Chytridiomycota incertae sedis</taxon>
        <taxon>Neocallimastigomycetes</taxon>
        <taxon>Neocallimastigales</taxon>
        <taxon>Neocallimastigaceae</taxon>
        <taxon>Neocallimastix</taxon>
    </lineage>
</organism>
<dbReference type="EMBL" id="MCOG01000015">
    <property type="protein sequence ID" value="ORY79200.1"/>
    <property type="molecule type" value="Genomic_DNA"/>
</dbReference>
<dbReference type="PANTHER" id="PTHR12829">
    <property type="entry name" value="N6-ADENOSINE-METHYLTRANSFERASE"/>
    <property type="match status" value="1"/>
</dbReference>
<name>A0A1Y2F5L0_9FUNG</name>
<evidence type="ECO:0000256" key="1">
    <source>
        <dbReference type="ARBA" id="ARBA00012160"/>
    </source>
</evidence>
<dbReference type="InterPro" id="IPR029063">
    <property type="entry name" value="SAM-dependent_MTases_sf"/>
</dbReference>
<dbReference type="InterPro" id="IPR002052">
    <property type="entry name" value="DNA_methylase_N6_adenine_CS"/>
</dbReference>
<dbReference type="GO" id="GO:0003676">
    <property type="term" value="F:nucleic acid binding"/>
    <property type="evidence" value="ECO:0007669"/>
    <property type="project" value="InterPro"/>
</dbReference>
<evidence type="ECO:0000256" key="6">
    <source>
        <dbReference type="PROSITE-ProRule" id="PRU00489"/>
    </source>
</evidence>
<dbReference type="EC" id="2.1.1.348" evidence="1"/>
<dbReference type="STRING" id="1754190.A0A1Y2F5L0"/>
<accession>A0A1Y2F5L0</accession>
<reference evidence="8 9" key="1">
    <citation type="submission" date="2016-08" db="EMBL/GenBank/DDBJ databases">
        <title>A Parts List for Fungal Cellulosomes Revealed by Comparative Genomics.</title>
        <authorList>
            <consortium name="DOE Joint Genome Institute"/>
            <person name="Haitjema C.H."/>
            <person name="Gilmore S.P."/>
            <person name="Henske J.K."/>
            <person name="Solomon K.V."/>
            <person name="De Groot R."/>
            <person name="Kuo A."/>
            <person name="Mondo S.J."/>
            <person name="Salamov A.A."/>
            <person name="Labutti K."/>
            <person name="Zhao Z."/>
            <person name="Chiniquy J."/>
            <person name="Barry K."/>
            <person name="Brewer H.M."/>
            <person name="Purvine S.O."/>
            <person name="Wright A.T."/>
            <person name="Boxma B."/>
            <person name="Van Alen T."/>
            <person name="Hackstein J.H."/>
            <person name="Baker S.E."/>
            <person name="Grigoriev I.V."/>
            <person name="O'Malley M.A."/>
        </authorList>
    </citation>
    <scope>NUCLEOTIDE SEQUENCE [LARGE SCALE GENOMIC DNA]</scope>
    <source>
        <strain evidence="8 9">G1</strain>
    </source>
</reference>
<dbReference type="PROSITE" id="PS51143">
    <property type="entry name" value="MT_A70"/>
    <property type="match status" value="1"/>
</dbReference>
<dbReference type="GO" id="GO:0005634">
    <property type="term" value="C:nucleus"/>
    <property type="evidence" value="ECO:0007669"/>
    <property type="project" value="TreeGrafter"/>
</dbReference>
<evidence type="ECO:0000256" key="3">
    <source>
        <dbReference type="ARBA" id="ARBA00022679"/>
    </source>
</evidence>
<comment type="catalytic activity">
    <reaction evidence="5">
        <text>an adenosine in mRNA + S-adenosyl-L-methionine = an N(6)-methyladenosine in mRNA + S-adenosyl-L-homocysteine + H(+)</text>
        <dbReference type="Rhea" id="RHEA:55584"/>
        <dbReference type="Rhea" id="RHEA-COMP:12414"/>
        <dbReference type="Rhea" id="RHEA-COMP:12417"/>
        <dbReference type="ChEBI" id="CHEBI:15378"/>
        <dbReference type="ChEBI" id="CHEBI:57856"/>
        <dbReference type="ChEBI" id="CHEBI:59789"/>
        <dbReference type="ChEBI" id="CHEBI:74411"/>
        <dbReference type="ChEBI" id="CHEBI:74449"/>
        <dbReference type="EC" id="2.1.1.348"/>
    </reaction>
</comment>
<evidence type="ECO:0000256" key="2">
    <source>
        <dbReference type="ARBA" id="ARBA00022603"/>
    </source>
</evidence>
<evidence type="ECO:0000256" key="4">
    <source>
        <dbReference type="ARBA" id="ARBA00022691"/>
    </source>
</evidence>
<dbReference type="Gene3D" id="3.40.50.150">
    <property type="entry name" value="Vaccinia Virus protein VP39"/>
    <property type="match status" value="1"/>
</dbReference>
<proteinExistence type="inferred from homology"/>
<keyword evidence="3" id="KW-0808">Transferase</keyword>
<sequence>MDEKITDNNLNVEDSNAQNSMEVDELSTTESSAIIKVEEGINAYDDFLKLDFTPEEEKDEVLKKLIEKETELKLKIEKEIDGIKNLELKGFSALNQKDDDDKDNEFDYEEFTAPEWCIPIKANVIDFEWDKLASECQFDAILMDPPWQLATHAPTRGVAIAYQQLPDQFIEELPIEKLQKNGFIFIWVINNKYVKAFELMKKWGYTFVDDITWVKQTVNRRMAKGHGYYLQHAKETCLVGKKGEDPVGCKHRISSDVIYSERRGQSQKPEELYEMIEELIPNGKYLEIFGRKNNLRDYWVTIGNEL</sequence>
<evidence type="ECO:0000256" key="5">
    <source>
        <dbReference type="ARBA" id="ARBA00048957"/>
    </source>
</evidence>
<protein>
    <recommendedName>
        <fullName evidence="1">mRNA m(6)A methyltransferase</fullName>
        <ecNumber evidence="1">2.1.1.348</ecNumber>
    </recommendedName>
</protein>
<feature type="compositionally biased region" description="Polar residues" evidence="7">
    <location>
        <begin position="7"/>
        <end position="21"/>
    </location>
</feature>
<dbReference type="InterPro" id="IPR007757">
    <property type="entry name" value="MT-A70-like"/>
</dbReference>
<dbReference type="PROSITE" id="PS00092">
    <property type="entry name" value="N6_MTASE"/>
    <property type="match status" value="1"/>
</dbReference>
<dbReference type="Proteomes" id="UP000193920">
    <property type="component" value="Unassembled WGS sequence"/>
</dbReference>
<evidence type="ECO:0000313" key="8">
    <source>
        <dbReference type="EMBL" id="ORY79200.1"/>
    </source>
</evidence>
<dbReference type="PANTHER" id="PTHR12829:SF7">
    <property type="entry name" value="N6-ADENOSINE-METHYLTRANSFERASE CATALYTIC SUBUNIT"/>
    <property type="match status" value="1"/>
</dbReference>
<feature type="region of interest" description="Disordered" evidence="7">
    <location>
        <begin position="1"/>
        <end position="29"/>
    </location>
</feature>
<keyword evidence="4" id="KW-0949">S-adenosyl-L-methionine</keyword>
<dbReference type="SUPFAM" id="SSF53335">
    <property type="entry name" value="S-adenosyl-L-methionine-dependent methyltransferases"/>
    <property type="match status" value="1"/>
</dbReference>
<evidence type="ECO:0000313" key="9">
    <source>
        <dbReference type="Proteomes" id="UP000193920"/>
    </source>
</evidence>